<evidence type="ECO:0000256" key="1">
    <source>
        <dbReference type="SAM" id="Phobius"/>
    </source>
</evidence>
<dbReference type="PANTHER" id="PTHR43662:SF3">
    <property type="entry name" value="DOMAIN PROTEIN, PUTATIVE (AFU_ORTHOLOGUE AFUA_6G11970)-RELATED"/>
    <property type="match status" value="1"/>
</dbReference>
<dbReference type="PROSITE" id="PS51212">
    <property type="entry name" value="WSC"/>
    <property type="match status" value="1"/>
</dbReference>
<dbReference type="KEGG" id="pchm:VFPPC_08927"/>
<comment type="caution">
    <text evidence="3">The sequence shown here is derived from an EMBL/GenBank/DDBJ whole genome shotgun (WGS) entry which is preliminary data.</text>
</comment>
<dbReference type="Pfam" id="PF01822">
    <property type="entry name" value="WSC"/>
    <property type="match status" value="1"/>
</dbReference>
<keyword evidence="4" id="KW-1185">Reference proteome</keyword>
<dbReference type="EMBL" id="LSBJ02000006">
    <property type="protein sequence ID" value="OAQ63010.1"/>
    <property type="molecule type" value="Genomic_DNA"/>
</dbReference>
<dbReference type="PANTHER" id="PTHR43662">
    <property type="match status" value="1"/>
</dbReference>
<accession>A0A179FCI8</accession>
<reference evidence="3 4" key="1">
    <citation type="journal article" date="2016" name="PLoS Pathog.">
        <title>Biosynthesis of antibiotic leucinostatins in bio-control fungus Purpureocillium lilacinum and their inhibition on phytophthora revealed by genome mining.</title>
        <authorList>
            <person name="Wang G."/>
            <person name="Liu Z."/>
            <person name="Lin R."/>
            <person name="Li E."/>
            <person name="Mao Z."/>
            <person name="Ling J."/>
            <person name="Yang Y."/>
            <person name="Yin W.B."/>
            <person name="Xie B."/>
        </authorList>
    </citation>
    <scope>NUCLEOTIDE SEQUENCE [LARGE SCALE GENOMIC DNA]</scope>
    <source>
        <strain evidence="3">170</strain>
    </source>
</reference>
<dbReference type="Proteomes" id="UP000078397">
    <property type="component" value="Unassembled WGS sequence"/>
</dbReference>
<keyword evidence="1" id="KW-0812">Transmembrane</keyword>
<name>A0A179FCI8_METCM</name>
<protein>
    <submittedName>
        <fullName evidence="3">Beta-xylosidase</fullName>
    </submittedName>
</protein>
<gene>
    <name evidence="3" type="ORF">VFPPC_08927</name>
</gene>
<dbReference type="OrthoDB" id="2019572at2759"/>
<evidence type="ECO:0000313" key="4">
    <source>
        <dbReference type="Proteomes" id="UP000078397"/>
    </source>
</evidence>
<sequence>MPTTPPSADRKEWKCSFVLRSRPALVLVALVILGSLIAVTVTVAMRSNDAVTDLPSKIRNIDSDLNTEVTSSIERSKDSFDTNSTFTLATASHSRVDDIIDLDTARPPVEVDLLGLLAESFKPIVNTTRYPSSSSSQKYHQTAALSASTTTGSQQMSSALTSLTSSSGKAEAGKPWMYQTSEKAQQTSHASIDINGPRKREINPESDVALSLLDPVSNLVADVAGLKTELSAALTDAMLAVLPVDPDAITSIVSSVAEQTSVSAEEVIPYILPALSRAWGTPANAPTPSRPPPRSLNETLKSVIAQGSIVVNQIVTASALIEAPIMGDVLNQVADIMYAVAYYFKEAICAVGRNDNAILRLEALIPCKSASIGSASGNILTLNPFNRTSQDSALATASWNIIPSANPSVYDILSNVLPSAYSPAPEPTVMESVSTTCTSSSQPSIVEQSVTCATETSSSSVTITATSEPCLTPTMPMTPEPSPKTGPCPERGYHCSDCLNGWFCPPQETPPQAVPCGLGWPCFHCTGGYFCSSTASSVPTSCASGTSGTSTPPDSTEAASISCSAPTASAEHTRSFGVAVPGWIYLGCFQDAISRTLVGSTPVDYLRGQMSNLTCINHCNASGYSFAGTEYGSECWCGSSIQDKAVRLPESSCDVPCQYSGDEFCGGSWAISVFRCSEVVDEAASGGASVQSSSPLPAVTSPPRYQQTVPLYAMSHATSESSLPGRVSEGVQTSSLTTRGPVAQLLAEARHS</sequence>
<keyword evidence="1" id="KW-0472">Membrane</keyword>
<dbReference type="InterPro" id="IPR002889">
    <property type="entry name" value="WSC_carb-bd"/>
</dbReference>
<evidence type="ECO:0000313" key="3">
    <source>
        <dbReference type="EMBL" id="OAQ63010.1"/>
    </source>
</evidence>
<dbReference type="AlphaFoldDB" id="A0A179FCI8"/>
<dbReference type="GeneID" id="28851538"/>
<feature type="transmembrane region" description="Helical" evidence="1">
    <location>
        <begin position="24"/>
        <end position="45"/>
    </location>
</feature>
<evidence type="ECO:0000259" key="2">
    <source>
        <dbReference type="PROSITE" id="PS51212"/>
    </source>
</evidence>
<organism evidence="3 4">
    <name type="scientific">Pochonia chlamydosporia 170</name>
    <dbReference type="NCBI Taxonomy" id="1380566"/>
    <lineage>
        <taxon>Eukaryota</taxon>
        <taxon>Fungi</taxon>
        <taxon>Dikarya</taxon>
        <taxon>Ascomycota</taxon>
        <taxon>Pezizomycotina</taxon>
        <taxon>Sordariomycetes</taxon>
        <taxon>Hypocreomycetidae</taxon>
        <taxon>Hypocreales</taxon>
        <taxon>Clavicipitaceae</taxon>
        <taxon>Pochonia</taxon>
    </lineage>
</organism>
<feature type="domain" description="WSC" evidence="2">
    <location>
        <begin position="582"/>
        <end position="677"/>
    </location>
</feature>
<keyword evidence="1" id="KW-1133">Transmembrane helix</keyword>
<dbReference type="SMART" id="SM00321">
    <property type="entry name" value="WSC"/>
    <property type="match status" value="1"/>
</dbReference>
<dbReference type="RefSeq" id="XP_018140590.1">
    <property type="nucleotide sequence ID" value="XM_018287544.1"/>
</dbReference>
<proteinExistence type="predicted"/>
<dbReference type="STRING" id="1380566.A0A179FCI8"/>